<accession>A0ABS5ZH24</accession>
<proteinExistence type="predicted"/>
<name>A0ABS5ZH24_9GAMM</name>
<gene>
    <name evidence="1" type="ORF">KCG35_19070</name>
</gene>
<reference evidence="1 2" key="1">
    <citation type="submission" date="2021-04" db="EMBL/GenBank/DDBJ databases">
        <authorList>
            <person name="Pira H."/>
            <person name="Risdian C."/>
            <person name="Wink J."/>
        </authorList>
    </citation>
    <scope>NUCLEOTIDE SEQUENCE [LARGE SCALE GENOMIC DNA]</scope>
    <source>
        <strain evidence="1 2">WH53</strain>
    </source>
</reference>
<evidence type="ECO:0000313" key="1">
    <source>
        <dbReference type="EMBL" id="MBU2713173.1"/>
    </source>
</evidence>
<organism evidence="1 2">
    <name type="scientific">Zooshikella harenae</name>
    <dbReference type="NCBI Taxonomy" id="2827238"/>
    <lineage>
        <taxon>Bacteria</taxon>
        <taxon>Pseudomonadati</taxon>
        <taxon>Pseudomonadota</taxon>
        <taxon>Gammaproteobacteria</taxon>
        <taxon>Oceanospirillales</taxon>
        <taxon>Zooshikellaceae</taxon>
        <taxon>Zooshikella</taxon>
    </lineage>
</organism>
<evidence type="ECO:0000313" key="2">
    <source>
        <dbReference type="Proteomes" id="UP000690515"/>
    </source>
</evidence>
<dbReference type="Proteomes" id="UP000690515">
    <property type="component" value="Unassembled WGS sequence"/>
</dbReference>
<dbReference type="EMBL" id="JAGSOY010000065">
    <property type="protein sequence ID" value="MBU2713173.1"/>
    <property type="molecule type" value="Genomic_DNA"/>
</dbReference>
<comment type="caution">
    <text evidence="1">The sequence shown here is derived from an EMBL/GenBank/DDBJ whole genome shotgun (WGS) entry which is preliminary data.</text>
</comment>
<sequence length="78" mass="8915">MCHPEFTVTIKVKGDFPSAVELKMIRKFDATVAEIPAIELKKRICNNEGIHHIYGLIKPYFSDVVNALDKHEISYIVE</sequence>
<dbReference type="RefSeq" id="WP_215821462.1">
    <property type="nucleotide sequence ID" value="NZ_JAGSOY010000065.1"/>
</dbReference>
<protein>
    <submittedName>
        <fullName evidence="1">Uncharacterized protein</fullName>
    </submittedName>
</protein>
<keyword evidence="2" id="KW-1185">Reference proteome</keyword>